<dbReference type="RefSeq" id="WP_413780895.1">
    <property type="nucleotide sequence ID" value="NZ_JAUOZS010000001.1"/>
</dbReference>
<feature type="region of interest" description="Disordered" evidence="1">
    <location>
        <begin position="1"/>
        <end position="45"/>
    </location>
</feature>
<evidence type="ECO:0000313" key="2">
    <source>
        <dbReference type="EMBL" id="MDT8902413.1"/>
    </source>
</evidence>
<accession>A0ABU3P035</accession>
<name>A0ABU3P035_9FIRM</name>
<protein>
    <submittedName>
        <fullName evidence="2">Uncharacterized protein</fullName>
    </submittedName>
</protein>
<evidence type="ECO:0000313" key="3">
    <source>
        <dbReference type="Proteomes" id="UP001254848"/>
    </source>
</evidence>
<feature type="compositionally biased region" description="Basic and acidic residues" evidence="1">
    <location>
        <begin position="15"/>
        <end position="34"/>
    </location>
</feature>
<dbReference type="Proteomes" id="UP001254848">
    <property type="component" value="Unassembled WGS sequence"/>
</dbReference>
<evidence type="ECO:0000256" key="1">
    <source>
        <dbReference type="SAM" id="MobiDB-lite"/>
    </source>
</evidence>
<reference evidence="2 3" key="1">
    <citation type="submission" date="2023-07" db="EMBL/GenBank/DDBJ databases">
        <title>The novel representative of Negativicutes class, Anaeroselena agilis gen. nov. sp. nov.</title>
        <authorList>
            <person name="Prokofeva M.I."/>
            <person name="Elcheninov A.G."/>
            <person name="Klyukina A."/>
            <person name="Kublanov I.V."/>
            <person name="Frolov E.N."/>
            <person name="Podosokorskaya O.A."/>
        </authorList>
    </citation>
    <scope>NUCLEOTIDE SEQUENCE [LARGE SCALE GENOMIC DNA]</scope>
    <source>
        <strain evidence="2 3">4137-cl</strain>
    </source>
</reference>
<organism evidence="2 3">
    <name type="scientific">Anaeroselena agilis</name>
    <dbReference type="NCBI Taxonomy" id="3063788"/>
    <lineage>
        <taxon>Bacteria</taxon>
        <taxon>Bacillati</taxon>
        <taxon>Bacillota</taxon>
        <taxon>Negativicutes</taxon>
        <taxon>Acetonemataceae</taxon>
        <taxon>Anaeroselena</taxon>
    </lineage>
</organism>
<gene>
    <name evidence="2" type="ORF">Q4T40_14280</name>
</gene>
<comment type="caution">
    <text evidence="2">The sequence shown here is derived from an EMBL/GenBank/DDBJ whole genome shotgun (WGS) entry which is preliminary data.</text>
</comment>
<keyword evidence="3" id="KW-1185">Reference proteome</keyword>
<dbReference type="EMBL" id="JAUOZS010000001">
    <property type="protein sequence ID" value="MDT8902413.1"/>
    <property type="molecule type" value="Genomic_DNA"/>
</dbReference>
<proteinExistence type="predicted"/>
<sequence>MVCTPRQETGPVKFGIEHDVRPGKDKLTSGEVRAKAAHYQDNADK</sequence>